<dbReference type="VEuPathDB" id="FungiDB:MYCTH_2315319"/>
<dbReference type="HOGENOM" id="CLU_2672845_0_0_1"/>
<gene>
    <name evidence="2" type="ORF">MYCTH_2315319</name>
</gene>
<dbReference type="EMBL" id="CP003004">
    <property type="protein sequence ID" value="AEO58066.1"/>
    <property type="molecule type" value="Genomic_DNA"/>
</dbReference>
<dbReference type="RefSeq" id="XP_003663311.1">
    <property type="nucleotide sequence ID" value="XM_003663263.1"/>
</dbReference>
<evidence type="ECO:0000313" key="2">
    <source>
        <dbReference type="EMBL" id="AEO58066.1"/>
    </source>
</evidence>
<dbReference type="GeneID" id="11507937"/>
<proteinExistence type="predicted"/>
<keyword evidence="1" id="KW-0812">Transmembrane</keyword>
<organism evidence="2 3">
    <name type="scientific">Thermothelomyces thermophilus (strain ATCC 42464 / BCRC 31852 / DSM 1799)</name>
    <name type="common">Sporotrichum thermophile</name>
    <dbReference type="NCBI Taxonomy" id="573729"/>
    <lineage>
        <taxon>Eukaryota</taxon>
        <taxon>Fungi</taxon>
        <taxon>Dikarya</taxon>
        <taxon>Ascomycota</taxon>
        <taxon>Pezizomycotina</taxon>
        <taxon>Sordariomycetes</taxon>
        <taxon>Sordariomycetidae</taxon>
        <taxon>Sordariales</taxon>
        <taxon>Chaetomiaceae</taxon>
        <taxon>Thermothelomyces</taxon>
    </lineage>
</organism>
<protein>
    <submittedName>
        <fullName evidence="2">Uncharacterized protein</fullName>
    </submittedName>
</protein>
<accession>G2QBY4</accession>
<keyword evidence="1" id="KW-1133">Transmembrane helix</keyword>
<feature type="transmembrane region" description="Helical" evidence="1">
    <location>
        <begin position="53"/>
        <end position="73"/>
    </location>
</feature>
<name>G2QBY4_THET4</name>
<dbReference type="KEGG" id="mtm:MYCTH_2315319"/>
<evidence type="ECO:0000256" key="1">
    <source>
        <dbReference type="SAM" id="Phobius"/>
    </source>
</evidence>
<keyword evidence="1" id="KW-0472">Membrane</keyword>
<dbReference type="InParanoid" id="G2QBY4"/>
<keyword evidence="3" id="KW-1185">Reference proteome</keyword>
<sequence length="75" mass="8167">MGKHESASWAAASPERIWQVQFAGTRSHGKSIGPDACDGDDQWKNKPARRKPCLVLSALAALAIDWGYLAFLISI</sequence>
<dbReference type="AlphaFoldDB" id="G2QBY4"/>
<evidence type="ECO:0000313" key="3">
    <source>
        <dbReference type="Proteomes" id="UP000007322"/>
    </source>
</evidence>
<reference evidence="2 3" key="1">
    <citation type="journal article" date="2011" name="Nat. Biotechnol.">
        <title>Comparative genomic analysis of the thermophilic biomass-degrading fungi Myceliophthora thermophila and Thielavia terrestris.</title>
        <authorList>
            <person name="Berka R.M."/>
            <person name="Grigoriev I.V."/>
            <person name="Otillar R."/>
            <person name="Salamov A."/>
            <person name="Grimwood J."/>
            <person name="Reid I."/>
            <person name="Ishmael N."/>
            <person name="John T."/>
            <person name="Darmond C."/>
            <person name="Moisan M.-C."/>
            <person name="Henrissat B."/>
            <person name="Coutinho P.M."/>
            <person name="Lombard V."/>
            <person name="Natvig D.O."/>
            <person name="Lindquist E."/>
            <person name="Schmutz J."/>
            <person name="Lucas S."/>
            <person name="Harris P."/>
            <person name="Powlowski J."/>
            <person name="Bellemare A."/>
            <person name="Taylor D."/>
            <person name="Butler G."/>
            <person name="de Vries R.P."/>
            <person name="Allijn I.E."/>
            <person name="van den Brink J."/>
            <person name="Ushinsky S."/>
            <person name="Storms R."/>
            <person name="Powell A.J."/>
            <person name="Paulsen I.T."/>
            <person name="Elbourne L.D.H."/>
            <person name="Baker S.E."/>
            <person name="Magnuson J."/>
            <person name="LaBoissiere S."/>
            <person name="Clutterbuck A.J."/>
            <person name="Martinez D."/>
            <person name="Wogulis M."/>
            <person name="de Leon A.L."/>
            <person name="Rey M.W."/>
            <person name="Tsang A."/>
        </authorList>
    </citation>
    <scope>NUCLEOTIDE SEQUENCE [LARGE SCALE GENOMIC DNA]</scope>
    <source>
        <strain evidence="3">ATCC 42464 / BCRC 31852 / DSM 1799</strain>
    </source>
</reference>
<dbReference type="Proteomes" id="UP000007322">
    <property type="component" value="Chromosome 3"/>
</dbReference>